<feature type="compositionally biased region" description="Low complexity" evidence="1">
    <location>
        <begin position="9"/>
        <end position="20"/>
    </location>
</feature>
<evidence type="ECO:0000256" key="1">
    <source>
        <dbReference type="SAM" id="MobiDB-lite"/>
    </source>
</evidence>
<name>A0A9P7MV68_9HYPO</name>
<protein>
    <recommendedName>
        <fullName evidence="2">Myb/SANT-like domain-containing protein</fullName>
    </recommendedName>
</protein>
<evidence type="ECO:0000313" key="4">
    <source>
        <dbReference type="Proteomes" id="UP000784919"/>
    </source>
</evidence>
<accession>A0A9P7MV68</accession>
<dbReference type="AlphaFoldDB" id="A0A9P7MV68"/>
<sequence>MSQSRFRIRAAASATPSATPGGSGAGGRKRAAPSGGGGDGPGASQAVKKRKMTRWNEATTACLCSCLIELTDAGKQTDYQGFKAADLQDVSRTLQEQCGADFNVKQIRSKWDDMKAKWKEWCRHLGRVSGWGQDPNGVPFNEKEIEDAYFTQHPDFKIFRRKAPAFRDQMETLLGAATSLDQMLMGGEGGDDDDTPSNPAHRGNTSAPGRLTTPRPSTTRSHRKEDAAASSFERTMNRSTAVLADIARLQERAQERNAVPAVPMGSALTRATARISALEFVVGLDVRRRMSVIRAMAKDSNADIVLGLRDEDMQPYVETLLEEMAGPPPAPPQ</sequence>
<feature type="region of interest" description="Disordered" evidence="1">
    <location>
        <begin position="183"/>
        <end position="232"/>
    </location>
</feature>
<proteinExistence type="predicted"/>
<feature type="region of interest" description="Disordered" evidence="1">
    <location>
        <begin position="1"/>
        <end position="51"/>
    </location>
</feature>
<dbReference type="PANTHER" id="PTHR46929">
    <property type="entry name" value="EXPRESSED PROTEIN"/>
    <property type="match status" value="1"/>
</dbReference>
<dbReference type="Pfam" id="PF12776">
    <property type="entry name" value="Myb_DNA-bind_3"/>
    <property type="match status" value="1"/>
</dbReference>
<reference evidence="3" key="1">
    <citation type="journal article" date="2020" name="bioRxiv">
        <title>Whole genome comparisons of ergot fungi reveals the divergence and evolution of species within the genus Claviceps are the result of varying mechanisms driving genome evolution and host range expansion.</title>
        <authorList>
            <person name="Wyka S.A."/>
            <person name="Mondo S.J."/>
            <person name="Liu M."/>
            <person name="Dettman J."/>
            <person name="Nalam V."/>
            <person name="Broders K.D."/>
        </authorList>
    </citation>
    <scope>NUCLEOTIDE SEQUENCE</scope>
    <source>
        <strain evidence="3">CCC 1102</strain>
    </source>
</reference>
<evidence type="ECO:0000259" key="2">
    <source>
        <dbReference type="Pfam" id="PF12776"/>
    </source>
</evidence>
<organism evidence="3 4">
    <name type="scientific">Claviceps arundinis</name>
    <dbReference type="NCBI Taxonomy" id="1623583"/>
    <lineage>
        <taxon>Eukaryota</taxon>
        <taxon>Fungi</taxon>
        <taxon>Dikarya</taxon>
        <taxon>Ascomycota</taxon>
        <taxon>Pezizomycotina</taxon>
        <taxon>Sordariomycetes</taxon>
        <taxon>Hypocreomycetidae</taxon>
        <taxon>Hypocreales</taxon>
        <taxon>Clavicipitaceae</taxon>
        <taxon>Claviceps</taxon>
    </lineage>
</organism>
<evidence type="ECO:0000313" key="3">
    <source>
        <dbReference type="EMBL" id="KAG5970052.1"/>
    </source>
</evidence>
<gene>
    <name evidence="3" type="ORF">E4U56_007987</name>
</gene>
<dbReference type="EMBL" id="SRPS01000085">
    <property type="protein sequence ID" value="KAG5970052.1"/>
    <property type="molecule type" value="Genomic_DNA"/>
</dbReference>
<dbReference type="OrthoDB" id="4955136at2759"/>
<dbReference type="Proteomes" id="UP000784919">
    <property type="component" value="Unassembled WGS sequence"/>
</dbReference>
<comment type="caution">
    <text evidence="3">The sequence shown here is derived from an EMBL/GenBank/DDBJ whole genome shotgun (WGS) entry which is preliminary data.</text>
</comment>
<dbReference type="InterPro" id="IPR024752">
    <property type="entry name" value="Myb/SANT-like_dom"/>
</dbReference>
<dbReference type="PANTHER" id="PTHR46929:SF3">
    <property type="entry name" value="MYB_SANT-LIKE DOMAIN-CONTAINING PROTEIN"/>
    <property type="match status" value="1"/>
</dbReference>
<feature type="domain" description="Myb/SANT-like" evidence="2">
    <location>
        <begin position="54"/>
        <end position="126"/>
    </location>
</feature>